<keyword evidence="3" id="KW-1185">Reference proteome</keyword>
<feature type="region of interest" description="Disordered" evidence="1">
    <location>
        <begin position="51"/>
        <end position="75"/>
    </location>
</feature>
<evidence type="ECO:0000313" key="2">
    <source>
        <dbReference type="EMBL" id="MEY8773008.1"/>
    </source>
</evidence>
<protein>
    <submittedName>
        <fullName evidence="2">Uncharacterized protein</fullName>
    </submittedName>
</protein>
<comment type="caution">
    <text evidence="2">The sequence shown here is derived from an EMBL/GenBank/DDBJ whole genome shotgun (WGS) entry which is preliminary data.</text>
</comment>
<organism evidence="2 3">
    <name type="scientific">Erwinia aeris</name>
    <dbReference type="NCBI Taxonomy" id="3239803"/>
    <lineage>
        <taxon>Bacteria</taxon>
        <taxon>Pseudomonadati</taxon>
        <taxon>Pseudomonadota</taxon>
        <taxon>Gammaproteobacteria</taxon>
        <taxon>Enterobacterales</taxon>
        <taxon>Erwiniaceae</taxon>
        <taxon>Erwinia</taxon>
    </lineage>
</organism>
<evidence type="ECO:0000313" key="3">
    <source>
        <dbReference type="Proteomes" id="UP001565243"/>
    </source>
</evidence>
<evidence type="ECO:0000256" key="1">
    <source>
        <dbReference type="SAM" id="MobiDB-lite"/>
    </source>
</evidence>
<name>A0ABV4EDJ0_9GAMM</name>
<reference evidence="2 3" key="1">
    <citation type="submission" date="2024-07" db="EMBL/GenBank/DDBJ databases">
        <authorList>
            <person name="Hebao G."/>
        </authorList>
    </citation>
    <scope>NUCLEOTIDE SEQUENCE [LARGE SCALE GENOMIC DNA]</scope>
    <source>
        <strain evidence="2 3">ACCC 02193</strain>
    </source>
</reference>
<sequence length="132" mass="14208">MALGAMDKIRLGRQLNSMIQDSAEATGLRKITIGRQINALLIQLGYGGPPANPVNASEAQPQPAEGGENKPVDSNQPAIVMAFLNGDFNSQESGEFTSTLTRLEPYLNVFLTMEDVVAGASDWLREKYPEAA</sequence>
<dbReference type="Proteomes" id="UP001565243">
    <property type="component" value="Unassembled WGS sequence"/>
</dbReference>
<gene>
    <name evidence="2" type="ORF">AB6T85_21595</name>
</gene>
<dbReference type="EMBL" id="JBGFFX010000017">
    <property type="protein sequence ID" value="MEY8773008.1"/>
    <property type="molecule type" value="Genomic_DNA"/>
</dbReference>
<proteinExistence type="predicted"/>
<dbReference type="RefSeq" id="WP_369896637.1">
    <property type="nucleotide sequence ID" value="NZ_JBGFFX010000017.1"/>
</dbReference>
<accession>A0ABV4EDJ0</accession>